<evidence type="ECO:0000313" key="2">
    <source>
        <dbReference type="EMBL" id="VDN53006.1"/>
    </source>
</evidence>
<sequence>MIFITFTKSSSLNKLSSEKLTFINLSIQNVNFLLNPSILFPILNTRLIISIYCTQHWPIFRFSILFLYHFIILQLISLV</sequence>
<evidence type="ECO:0000313" key="3">
    <source>
        <dbReference type="Proteomes" id="UP000038040"/>
    </source>
</evidence>
<keyword evidence="1" id="KW-0472">Membrane</keyword>
<evidence type="ECO:0000313" key="5">
    <source>
        <dbReference type="WBParaSite" id="DME_0000924201-mRNA-1"/>
    </source>
</evidence>
<keyword evidence="4" id="KW-1185">Reference proteome</keyword>
<evidence type="ECO:0000313" key="4">
    <source>
        <dbReference type="Proteomes" id="UP000274756"/>
    </source>
</evidence>
<feature type="transmembrane region" description="Helical" evidence="1">
    <location>
        <begin position="59"/>
        <end position="78"/>
    </location>
</feature>
<reference evidence="5" key="1">
    <citation type="submission" date="2017-02" db="UniProtKB">
        <authorList>
            <consortium name="WormBaseParasite"/>
        </authorList>
    </citation>
    <scope>IDENTIFICATION</scope>
</reference>
<gene>
    <name evidence="2" type="ORF">DME_LOCUS2979</name>
</gene>
<organism evidence="3 5">
    <name type="scientific">Dracunculus medinensis</name>
    <name type="common">Guinea worm</name>
    <dbReference type="NCBI Taxonomy" id="318479"/>
    <lineage>
        <taxon>Eukaryota</taxon>
        <taxon>Metazoa</taxon>
        <taxon>Ecdysozoa</taxon>
        <taxon>Nematoda</taxon>
        <taxon>Chromadorea</taxon>
        <taxon>Rhabditida</taxon>
        <taxon>Spirurina</taxon>
        <taxon>Dracunculoidea</taxon>
        <taxon>Dracunculidae</taxon>
        <taxon>Dracunculus</taxon>
    </lineage>
</organism>
<proteinExistence type="predicted"/>
<evidence type="ECO:0000256" key="1">
    <source>
        <dbReference type="SAM" id="Phobius"/>
    </source>
</evidence>
<dbReference type="AlphaFoldDB" id="A0A0N4UMY6"/>
<protein>
    <submittedName>
        <fullName evidence="2 5">Uncharacterized protein</fullName>
    </submittedName>
</protein>
<dbReference type="WBParaSite" id="DME_0000924201-mRNA-1">
    <property type="protein sequence ID" value="DME_0000924201-mRNA-1"/>
    <property type="gene ID" value="DME_0000924201"/>
</dbReference>
<keyword evidence="1" id="KW-0812">Transmembrane</keyword>
<accession>A0A0N4UMY6</accession>
<dbReference type="Proteomes" id="UP000274756">
    <property type="component" value="Unassembled WGS sequence"/>
</dbReference>
<dbReference type="EMBL" id="UYYG01000094">
    <property type="protein sequence ID" value="VDN53006.1"/>
    <property type="molecule type" value="Genomic_DNA"/>
</dbReference>
<keyword evidence="1" id="KW-1133">Transmembrane helix</keyword>
<dbReference type="Proteomes" id="UP000038040">
    <property type="component" value="Unplaced"/>
</dbReference>
<name>A0A0N4UMY6_DRAME</name>
<reference evidence="2 4" key="2">
    <citation type="submission" date="2018-11" db="EMBL/GenBank/DDBJ databases">
        <authorList>
            <consortium name="Pathogen Informatics"/>
        </authorList>
    </citation>
    <scope>NUCLEOTIDE SEQUENCE [LARGE SCALE GENOMIC DNA]</scope>
</reference>